<organism evidence="2 3">
    <name type="scientific">Povalibacter uvarum</name>
    <dbReference type="NCBI Taxonomy" id="732238"/>
    <lineage>
        <taxon>Bacteria</taxon>
        <taxon>Pseudomonadati</taxon>
        <taxon>Pseudomonadota</taxon>
        <taxon>Gammaproteobacteria</taxon>
        <taxon>Steroidobacterales</taxon>
        <taxon>Steroidobacteraceae</taxon>
        <taxon>Povalibacter</taxon>
    </lineage>
</organism>
<dbReference type="RefSeq" id="WP_184335605.1">
    <property type="nucleotide sequence ID" value="NZ_JACHHZ010000007.1"/>
</dbReference>
<dbReference type="Gene3D" id="3.10.450.50">
    <property type="match status" value="1"/>
</dbReference>
<keyword evidence="3" id="KW-1185">Reference proteome</keyword>
<dbReference type="InterPro" id="IPR032710">
    <property type="entry name" value="NTF2-like_dom_sf"/>
</dbReference>
<protein>
    <submittedName>
        <fullName evidence="2">Ketosteroid isomerase-like protein</fullName>
    </submittedName>
</protein>
<dbReference type="AlphaFoldDB" id="A0A841HWC4"/>
<dbReference type="EMBL" id="JACHHZ010000007">
    <property type="protein sequence ID" value="MBB6096208.1"/>
    <property type="molecule type" value="Genomic_DNA"/>
</dbReference>
<dbReference type="Pfam" id="PF13474">
    <property type="entry name" value="SnoaL_3"/>
    <property type="match status" value="1"/>
</dbReference>
<sequence length="143" mass="15511">MTMQADSDAIRTLVEGINRAHSDRDARAIIAPFASDATLFDLSPPLAHGVSEKATAAWLDTWDGPVSRKVHNLEITVGGDLAYAHGYIHTAAVSNASGALAEWWSRATFCLARRAGRWLIVHEHTSVPFYMDGSLKAALDLKP</sequence>
<dbReference type="GO" id="GO:0016853">
    <property type="term" value="F:isomerase activity"/>
    <property type="evidence" value="ECO:0007669"/>
    <property type="project" value="UniProtKB-KW"/>
</dbReference>
<proteinExistence type="predicted"/>
<keyword evidence="2" id="KW-0413">Isomerase</keyword>
<accession>A0A841HWC4</accession>
<dbReference type="Proteomes" id="UP000588068">
    <property type="component" value="Unassembled WGS sequence"/>
</dbReference>
<name>A0A841HWC4_9GAMM</name>
<evidence type="ECO:0000259" key="1">
    <source>
        <dbReference type="Pfam" id="PF13474"/>
    </source>
</evidence>
<gene>
    <name evidence="2" type="ORF">HNQ60_005130</name>
</gene>
<evidence type="ECO:0000313" key="3">
    <source>
        <dbReference type="Proteomes" id="UP000588068"/>
    </source>
</evidence>
<evidence type="ECO:0000313" key="2">
    <source>
        <dbReference type="EMBL" id="MBB6096208.1"/>
    </source>
</evidence>
<reference evidence="2 3" key="1">
    <citation type="submission" date="2020-08" db="EMBL/GenBank/DDBJ databases">
        <title>Genomic Encyclopedia of Type Strains, Phase IV (KMG-IV): sequencing the most valuable type-strain genomes for metagenomic binning, comparative biology and taxonomic classification.</title>
        <authorList>
            <person name="Goeker M."/>
        </authorList>
    </citation>
    <scope>NUCLEOTIDE SEQUENCE [LARGE SCALE GENOMIC DNA]</scope>
    <source>
        <strain evidence="2 3">DSM 26723</strain>
    </source>
</reference>
<dbReference type="InterPro" id="IPR037401">
    <property type="entry name" value="SnoaL-like"/>
</dbReference>
<dbReference type="SUPFAM" id="SSF54427">
    <property type="entry name" value="NTF2-like"/>
    <property type="match status" value="1"/>
</dbReference>
<feature type="domain" description="SnoaL-like" evidence="1">
    <location>
        <begin position="10"/>
        <end position="129"/>
    </location>
</feature>
<comment type="caution">
    <text evidence="2">The sequence shown here is derived from an EMBL/GenBank/DDBJ whole genome shotgun (WGS) entry which is preliminary data.</text>
</comment>